<dbReference type="SUPFAM" id="SSF88645">
    <property type="entry name" value="ssDNA viruses"/>
    <property type="match status" value="1"/>
</dbReference>
<name>A0A8A4XEB6_9VIRU</name>
<proteinExistence type="predicted"/>
<reference evidence="2" key="2">
    <citation type="journal article" date="2022" name="Gigascience">
        <title>Parvovirus dark matter in the cloaca of wild birds.</title>
        <authorList>
            <person name="Dai Z."/>
            <person name="Wang H."/>
            <person name="Wu H."/>
            <person name="Zhang Q."/>
            <person name="Ji L."/>
            <person name="Wang X."/>
            <person name="Shen Q."/>
            <person name="Yang S."/>
            <person name="Ma X."/>
            <person name="Shan T."/>
            <person name="Zhang W."/>
        </authorList>
    </citation>
    <scope>NUCLEOTIDE SEQUENCE</scope>
    <source>
        <strain evidence="2">Rtr167par01</strain>
    </source>
</reference>
<dbReference type="InterPro" id="IPR016184">
    <property type="entry name" value="Capsid/spike_ssDNA_virus"/>
</dbReference>
<feature type="region of interest" description="Disordered" evidence="1">
    <location>
        <begin position="37"/>
        <end position="144"/>
    </location>
</feature>
<evidence type="ECO:0000256" key="1">
    <source>
        <dbReference type="SAM" id="MobiDB-lite"/>
    </source>
</evidence>
<evidence type="ECO:0000313" key="2">
    <source>
        <dbReference type="EMBL" id="QTE03990.1"/>
    </source>
</evidence>
<dbReference type="Pfam" id="PF02336">
    <property type="entry name" value="Denso_VP4"/>
    <property type="match status" value="1"/>
</dbReference>
<organism evidence="2">
    <name type="scientific">Luscinia sibilans ambidensovirus</name>
    <dbReference type="NCBI Taxonomy" id="2794457"/>
    <lineage>
        <taxon>Viruses</taxon>
        <taxon>Monodnaviria</taxon>
        <taxon>Shotokuvirae</taxon>
        <taxon>Cossaviricota</taxon>
        <taxon>Quintoviricetes</taxon>
        <taxon>Piccovirales</taxon>
        <taxon>Parvoviridae</taxon>
        <taxon>Densovirinae</taxon>
        <taxon>Ambidensovirus</taxon>
    </lineage>
</organism>
<dbReference type="EMBL" id="MW046540">
    <property type="protein sequence ID" value="QTE03990.1"/>
    <property type="molecule type" value="Genomic_DNA"/>
</dbReference>
<accession>A0A8A4XEB6</accession>
<sequence length="545" mass="60349">MVWKNIPPDQKPNWANLHEGQRRYAVEQYNLALVRRGLPVDHPVPEQEGASGETAEKTPELSSEEQQVIDDFDTDLLDDTESMAPPAGGTRSAEADSSSQPAAKRTKPNQGSKRKGDMNLPGTAMDQGGSSGGGDGGGGESKVRTVALPNPTLSIHPHIRHYRKVHRFLTYGLAYNIVTTTTDKLSYMTTPLAYIPWDKPYLYLNPAEFAVLSDASHFNSVRVTVIARNVRIAFPTNTSSTKLATLNQNKDIMYAIGLNKQIHSIDMALSVAGMISSSPTEYSRAGDAGLALNFYGGIDETTEKEVLPYHQIGLPIPLPWYCCIPHWDRGTLKNEGWPCIQAYYRDMDADTMCGKELVTCEYKPKVGLIKKPHRAIYLSNFKGENANTINVDRNGMRFQSQITTVITDNTGREMTKKTEADAAMNVLNAIDTKVSYYDTIEKCQYISYGIFGNHDTQAQDSLHIGIQPIQAITPKETETTASLIAEYTDSQAYFEVICEAEVNTSYPTPYPLLDTTHVTEHGATFYNQAVPNTRTKSMFNGLYVS</sequence>
<protein>
    <submittedName>
        <fullName evidence="2">VP2</fullName>
    </submittedName>
</protein>
<reference evidence="2" key="1">
    <citation type="submission" date="2020-09" db="EMBL/GenBank/DDBJ databases">
        <authorList>
            <person name="Dai Z."/>
            <person name="Yang S."/>
            <person name="Zhang W."/>
        </authorList>
    </citation>
    <scope>NUCLEOTIDE SEQUENCE</scope>
    <source>
        <strain evidence="2">Rtr167par01</strain>
    </source>
</reference>
<dbReference type="InterPro" id="IPR003433">
    <property type="entry name" value="Capsid_VP4_densovirus"/>
</dbReference>
<feature type="compositionally biased region" description="Acidic residues" evidence="1">
    <location>
        <begin position="67"/>
        <end position="81"/>
    </location>
</feature>
<dbReference type="GO" id="GO:0005198">
    <property type="term" value="F:structural molecule activity"/>
    <property type="evidence" value="ECO:0007669"/>
    <property type="project" value="InterPro"/>
</dbReference>
<feature type="compositionally biased region" description="Gly residues" evidence="1">
    <location>
        <begin position="129"/>
        <end position="140"/>
    </location>
</feature>